<feature type="transmembrane region" description="Helical" evidence="1">
    <location>
        <begin position="186"/>
        <end position="209"/>
    </location>
</feature>
<name>A0ABY5Y7B4_9FLAO</name>
<feature type="transmembrane region" description="Helical" evidence="1">
    <location>
        <begin position="121"/>
        <end position="138"/>
    </location>
</feature>
<reference evidence="3" key="1">
    <citation type="submission" date="2022-09" db="EMBL/GenBank/DDBJ databases">
        <title>Maribacter litopenaei sp. nov., isolated from the intestinal tract of the Pacific White Shrimp, Litopenaeus vannamei.</title>
        <authorList>
            <person name="Kim S.Y."/>
            <person name="Hwang C.Y."/>
        </authorList>
    </citation>
    <scope>NUCLEOTIDE SEQUENCE</scope>
    <source>
        <strain evidence="3">HL-LV01</strain>
    </source>
</reference>
<dbReference type="Gene3D" id="1.10.287.1260">
    <property type="match status" value="1"/>
</dbReference>
<dbReference type="Pfam" id="PF05552">
    <property type="entry name" value="MS_channel_1st_1"/>
    <property type="match status" value="2"/>
</dbReference>
<dbReference type="RefSeq" id="WP_260571796.1">
    <property type="nucleotide sequence ID" value="NZ_CP104205.1"/>
</dbReference>
<evidence type="ECO:0000259" key="2">
    <source>
        <dbReference type="Pfam" id="PF00924"/>
    </source>
</evidence>
<feature type="domain" description="Mechanosensitive ion channel MscS" evidence="2">
    <location>
        <begin position="223"/>
        <end position="271"/>
    </location>
</feature>
<feature type="transmembrane region" description="Helical" evidence="1">
    <location>
        <begin position="91"/>
        <end position="109"/>
    </location>
</feature>
<proteinExistence type="predicted"/>
<evidence type="ECO:0000313" key="3">
    <source>
        <dbReference type="EMBL" id="UWX54134.1"/>
    </source>
</evidence>
<protein>
    <submittedName>
        <fullName evidence="3">Mechanosensitive ion channel</fullName>
    </submittedName>
</protein>
<feature type="transmembrane region" description="Helical" evidence="1">
    <location>
        <begin position="29"/>
        <end position="49"/>
    </location>
</feature>
<dbReference type="Pfam" id="PF00924">
    <property type="entry name" value="MS_channel_2nd"/>
    <property type="match status" value="1"/>
</dbReference>
<keyword evidence="4" id="KW-1185">Reference proteome</keyword>
<dbReference type="EMBL" id="CP104205">
    <property type="protein sequence ID" value="UWX54134.1"/>
    <property type="molecule type" value="Genomic_DNA"/>
</dbReference>
<accession>A0ABY5Y7B4</accession>
<dbReference type="InterPro" id="IPR008910">
    <property type="entry name" value="MSC_TM_helix"/>
</dbReference>
<keyword evidence="1" id="KW-1133">Transmembrane helix</keyword>
<dbReference type="InterPro" id="IPR045275">
    <property type="entry name" value="MscS_archaea/bacteria_type"/>
</dbReference>
<dbReference type="Proteomes" id="UP001059209">
    <property type="component" value="Chromosome"/>
</dbReference>
<gene>
    <name evidence="3" type="ORF">NYZ99_14060</name>
</gene>
<dbReference type="PANTHER" id="PTHR30221:SF1">
    <property type="entry name" value="SMALL-CONDUCTANCE MECHANOSENSITIVE CHANNEL"/>
    <property type="match status" value="1"/>
</dbReference>
<feature type="transmembrane region" description="Helical" evidence="1">
    <location>
        <begin position="159"/>
        <end position="180"/>
    </location>
</feature>
<keyword evidence="1" id="KW-0472">Membrane</keyword>
<dbReference type="InterPro" id="IPR011014">
    <property type="entry name" value="MscS_channel_TM-2"/>
</dbReference>
<organism evidence="3 4">
    <name type="scientific">Maribacter litopenaei</name>
    <dbReference type="NCBI Taxonomy" id="2976127"/>
    <lineage>
        <taxon>Bacteria</taxon>
        <taxon>Pseudomonadati</taxon>
        <taxon>Bacteroidota</taxon>
        <taxon>Flavobacteriia</taxon>
        <taxon>Flavobacteriales</taxon>
        <taxon>Flavobacteriaceae</taxon>
        <taxon>Maribacter</taxon>
    </lineage>
</organism>
<sequence>METLNEWKNLTVQSLSAMGENIGGTLPKIVGALVIIIIGWLITKIILVVPGKLLKVSKVDRLTEKINEADLFGESDITVDVSKVILGFVKWLMYLVFLIVAADILNWTIISTEIGNLLRYLPKLFSAIALFMIGIYVATYIKKAVKGLFESFELSGSKIISTIVFYLITIFIGITALNQAGVDTTIITSNITLIVGAFLLALAIGFGLGSKEVISALLKAFYARKKYVAGDKIKLNDIEGVIESIDNICVTVKTNQGKVIVPIHEIVENRVIIKD</sequence>
<dbReference type="PANTHER" id="PTHR30221">
    <property type="entry name" value="SMALL-CONDUCTANCE MECHANOSENSITIVE CHANNEL"/>
    <property type="match status" value="1"/>
</dbReference>
<evidence type="ECO:0000313" key="4">
    <source>
        <dbReference type="Proteomes" id="UP001059209"/>
    </source>
</evidence>
<evidence type="ECO:0000256" key="1">
    <source>
        <dbReference type="SAM" id="Phobius"/>
    </source>
</evidence>
<dbReference type="InterPro" id="IPR006685">
    <property type="entry name" value="MscS_channel_2nd"/>
</dbReference>
<dbReference type="SUPFAM" id="SSF82861">
    <property type="entry name" value="Mechanosensitive channel protein MscS (YggB), transmembrane region"/>
    <property type="match status" value="1"/>
</dbReference>
<keyword evidence="1" id="KW-0812">Transmembrane</keyword>